<dbReference type="STRING" id="411684.HPDFL43_09677"/>
<dbReference type="eggNOG" id="COG2062">
    <property type="taxonomic scope" value="Bacteria"/>
</dbReference>
<keyword evidence="3" id="KW-1185">Reference proteome</keyword>
<dbReference type="OrthoDB" id="9810154at2"/>
<dbReference type="HOGENOM" id="CLU_084603_2_3_5"/>
<dbReference type="RefSeq" id="WP_007197711.1">
    <property type="nucleotide sequence ID" value="NZ_CM002917.1"/>
</dbReference>
<evidence type="ECO:0000313" key="3">
    <source>
        <dbReference type="Proteomes" id="UP000004291"/>
    </source>
</evidence>
<accession>A9D6G4</accession>
<dbReference type="PANTHER" id="PTHR47623">
    <property type="entry name" value="OS09G0287300 PROTEIN"/>
    <property type="match status" value="1"/>
</dbReference>
<dbReference type="Proteomes" id="UP000004291">
    <property type="component" value="Chromosome"/>
</dbReference>
<evidence type="ECO:0000256" key="1">
    <source>
        <dbReference type="PIRSR" id="PIRSR613078-2"/>
    </source>
</evidence>
<dbReference type="CDD" id="cd07067">
    <property type="entry name" value="HP_PGM_like"/>
    <property type="match status" value="1"/>
</dbReference>
<protein>
    <submittedName>
        <fullName evidence="2">Phosphohistidine phosphatase SixA</fullName>
    </submittedName>
</protein>
<feature type="binding site" evidence="1">
    <location>
        <position position="66"/>
    </location>
    <ligand>
        <name>substrate</name>
    </ligand>
</feature>
<dbReference type="InterPro" id="IPR013078">
    <property type="entry name" value="His_Pase_superF_clade-1"/>
</dbReference>
<dbReference type="SUPFAM" id="SSF53254">
    <property type="entry name" value="Phosphoglycerate mutase-like"/>
    <property type="match status" value="1"/>
</dbReference>
<reference evidence="2 3" key="1">
    <citation type="submission" date="2007-10" db="EMBL/GenBank/DDBJ databases">
        <authorList>
            <person name="Wagner-Dobler I."/>
            <person name="Ferriera S."/>
            <person name="Johnson J."/>
            <person name="Kravitz S."/>
            <person name="Beeson K."/>
            <person name="Sutton G."/>
            <person name="Rogers Y.-H."/>
            <person name="Friedman R."/>
            <person name="Frazier M."/>
            <person name="Venter J.C."/>
        </authorList>
    </citation>
    <scope>NUCLEOTIDE SEQUENCE [LARGE SCALE GENOMIC DNA]</scope>
    <source>
        <strain evidence="2 3">DFL-43</strain>
    </source>
</reference>
<dbReference type="Pfam" id="PF00300">
    <property type="entry name" value="His_Phos_1"/>
    <property type="match status" value="1"/>
</dbReference>
<dbReference type="InterPro" id="IPR029033">
    <property type="entry name" value="His_PPase_superfam"/>
</dbReference>
<dbReference type="AlphaFoldDB" id="A9D6G4"/>
<comment type="caution">
    <text evidence="2">The sequence shown here is derived from an EMBL/GenBank/DDBJ whole genome shotgun (WGS) entry which is preliminary data.</text>
</comment>
<organism evidence="2 3">
    <name type="scientific">Hoeflea phototrophica (strain DSM 17068 / NCIMB 14078 / DFL-43)</name>
    <dbReference type="NCBI Taxonomy" id="411684"/>
    <lineage>
        <taxon>Bacteria</taxon>
        <taxon>Pseudomonadati</taxon>
        <taxon>Pseudomonadota</taxon>
        <taxon>Alphaproteobacteria</taxon>
        <taxon>Hyphomicrobiales</taxon>
        <taxon>Rhizobiaceae</taxon>
        <taxon>Hoeflea</taxon>
    </lineage>
</organism>
<name>A9D6G4_HOEPD</name>
<evidence type="ECO:0000313" key="2">
    <source>
        <dbReference type="EMBL" id="EDQ33496.1"/>
    </source>
</evidence>
<proteinExistence type="predicted"/>
<gene>
    <name evidence="2" type="ORF">HPDFL43_09677</name>
</gene>
<dbReference type="EMBL" id="ABIA03000002">
    <property type="protein sequence ID" value="EDQ33496.1"/>
    <property type="molecule type" value="Genomic_DNA"/>
</dbReference>
<reference evidence="2 3" key="2">
    <citation type="submission" date="2012-06" db="EMBL/GenBank/DDBJ databases">
        <authorList>
            <person name="Fiebig A."/>
        </authorList>
    </citation>
    <scope>NUCLEOTIDE SEQUENCE [LARGE SCALE GENOMIC DNA]</scope>
    <source>
        <strain evidence="2 3">DFL-43</strain>
    </source>
</reference>
<dbReference type="SMART" id="SM00855">
    <property type="entry name" value="PGAM"/>
    <property type="match status" value="1"/>
</dbReference>
<dbReference type="Gene3D" id="3.40.50.1240">
    <property type="entry name" value="Phosphoglycerate mutase-like"/>
    <property type="match status" value="1"/>
</dbReference>
<sequence>MTIEPAQPSLRVFLVRHGHAAWAQPGMRDFDRPLDQRGREEVERLATTMSVNGFVPDLVHCSTARRCIETLDILLSRMAMNPLIERSDTLYSNSHQVYLDLIGSDPASKASSIMIVGHNPMLEDTAITLLQHDPTALEEALGTGFPTAGLFVADCTPGKDSTAPGQTSFIALLSPIDA</sequence>
<dbReference type="PANTHER" id="PTHR47623:SF1">
    <property type="entry name" value="OS09G0287300 PROTEIN"/>
    <property type="match status" value="1"/>
</dbReference>